<keyword evidence="1" id="KW-1133">Transmembrane helix</keyword>
<organism evidence="3">
    <name type="scientific">Bifidobacterium dentium</name>
    <dbReference type="NCBI Taxonomy" id="1689"/>
    <lineage>
        <taxon>Bacteria</taxon>
        <taxon>Bacillati</taxon>
        <taxon>Actinomycetota</taxon>
        <taxon>Actinomycetes</taxon>
        <taxon>Bifidobacteriales</taxon>
        <taxon>Bifidobacteriaceae</taxon>
        <taxon>Bifidobacterium</taxon>
    </lineage>
</organism>
<dbReference type="RefSeq" id="WP_003839895.1">
    <property type="nucleotide sequence ID" value="NZ_BCYE01000008.1"/>
</dbReference>
<evidence type="ECO:0000313" key="4">
    <source>
        <dbReference type="Proteomes" id="UP000429211"/>
    </source>
</evidence>
<feature type="transmembrane region" description="Helical" evidence="1">
    <location>
        <begin position="133"/>
        <end position="156"/>
    </location>
</feature>
<sequence>MLALEHLFLWFVLYSFIGWIYESILVSVMERRLVNRGFLNGPLCPIYGAGAALAIALLHNMHNPIMIFLISAIGASVLEYVTSWAMEKMFHARWWDYSDYRFNLQGRICLPGALVFGIAGVAIIDIIQPQVAIWTMMIPLPVVHWLCSIFTILIIIDTSVTVMGIVDLGESLSAFGDAIQSYAEKAGDSWQWGRDAFVDKVRGWSESSQEVISKMQNSAMSMLNRQQRRMISAFPHMKSTESTKYSKIMETVREMLRRRQ</sequence>
<dbReference type="EMBL" id="WDPD01000005">
    <property type="protein sequence ID" value="KAB7460633.1"/>
    <property type="molecule type" value="Genomic_DNA"/>
</dbReference>
<feature type="transmembrane region" description="Helical" evidence="1">
    <location>
        <begin position="6"/>
        <end position="26"/>
    </location>
</feature>
<evidence type="ECO:0000256" key="1">
    <source>
        <dbReference type="SAM" id="Phobius"/>
    </source>
</evidence>
<accession>A0A6N2SMZ2</accession>
<reference evidence="2 4" key="1">
    <citation type="journal article" date="2019" name="Nat. Med.">
        <title>A library of human gut bacterial isolates paired with longitudinal multiomics data enables mechanistic microbiome research.</title>
        <authorList>
            <person name="Poyet M."/>
            <person name="Groussin M."/>
            <person name="Gibbons S.M."/>
            <person name="Avila-Pacheco J."/>
            <person name="Jiang X."/>
            <person name="Kearney S.M."/>
            <person name="Perrotta A.R."/>
            <person name="Berdy B."/>
            <person name="Zhao S."/>
            <person name="Lieberman T.D."/>
            <person name="Swanson P.K."/>
            <person name="Smith M."/>
            <person name="Roesemann S."/>
            <person name="Alexander J.E."/>
            <person name="Rich S.A."/>
            <person name="Livny J."/>
            <person name="Vlamakis H."/>
            <person name="Clish C."/>
            <person name="Bullock K."/>
            <person name="Deik A."/>
            <person name="Scott J."/>
            <person name="Pierce K.A."/>
            <person name="Xavier R.J."/>
            <person name="Alm E.J."/>
        </authorList>
    </citation>
    <scope>NUCLEOTIDE SEQUENCE [LARGE SCALE GENOMIC DNA]</scope>
    <source>
        <strain evidence="2 4">BIOML-A2</strain>
    </source>
</reference>
<keyword evidence="1" id="KW-0472">Membrane</keyword>
<reference evidence="3" key="2">
    <citation type="submission" date="2019-11" db="EMBL/GenBank/DDBJ databases">
        <authorList>
            <person name="Feng L."/>
        </authorList>
    </citation>
    <scope>NUCLEOTIDE SEQUENCE</scope>
    <source>
        <strain evidence="3">BdentiumLFYP24</strain>
    </source>
</reference>
<feature type="transmembrane region" description="Helical" evidence="1">
    <location>
        <begin position="38"/>
        <end position="59"/>
    </location>
</feature>
<gene>
    <name evidence="3" type="ORF">BDLFYP24_01587</name>
    <name evidence="2" type="ORF">GBB04_06080</name>
</gene>
<keyword evidence="1" id="KW-0812">Transmembrane</keyword>
<dbReference type="InterPro" id="IPR010540">
    <property type="entry name" value="CmpB_TMEM229"/>
</dbReference>
<name>A0A6N2SMZ2_9BIFI</name>
<dbReference type="Pfam" id="PF06541">
    <property type="entry name" value="ABC_trans_CmpB"/>
    <property type="match status" value="1"/>
</dbReference>
<feature type="transmembrane region" description="Helical" evidence="1">
    <location>
        <begin position="65"/>
        <end position="87"/>
    </location>
</feature>
<evidence type="ECO:0000313" key="2">
    <source>
        <dbReference type="EMBL" id="KAB7460633.1"/>
    </source>
</evidence>
<evidence type="ECO:0000313" key="3">
    <source>
        <dbReference type="EMBL" id="VYS94459.1"/>
    </source>
</evidence>
<dbReference type="Proteomes" id="UP000429211">
    <property type="component" value="Unassembled WGS sequence"/>
</dbReference>
<dbReference type="OMA" id="VGDWHHS"/>
<feature type="transmembrane region" description="Helical" evidence="1">
    <location>
        <begin position="108"/>
        <end position="127"/>
    </location>
</feature>
<proteinExistence type="predicted"/>
<protein>
    <submittedName>
        <fullName evidence="2">Putative ABC transporter permease</fullName>
    </submittedName>
</protein>
<dbReference type="GeneID" id="31606480"/>
<dbReference type="EMBL" id="CACRSP010000003">
    <property type="protein sequence ID" value="VYS94459.1"/>
    <property type="molecule type" value="Genomic_DNA"/>
</dbReference>
<dbReference type="AlphaFoldDB" id="A0A6N2SMZ2"/>